<feature type="domain" description="DNA-directed DNA polymerase family A palm" evidence="18">
    <location>
        <begin position="721"/>
        <end position="927"/>
    </location>
</feature>
<dbReference type="GO" id="GO:0003887">
    <property type="term" value="F:DNA-directed DNA polymerase activity"/>
    <property type="evidence" value="ECO:0007669"/>
    <property type="project" value="UniProtKB-UniRule"/>
</dbReference>
<keyword evidence="9 16" id="KW-0378">Hydrolase</keyword>
<dbReference type="SUPFAM" id="SSF47807">
    <property type="entry name" value="5' to 3' exonuclease, C-terminal subdomain"/>
    <property type="match status" value="1"/>
</dbReference>
<evidence type="ECO:0000256" key="7">
    <source>
        <dbReference type="ARBA" id="ARBA00022722"/>
    </source>
</evidence>
<evidence type="ECO:0000313" key="19">
    <source>
        <dbReference type="EMBL" id="KQC84727.1"/>
    </source>
</evidence>
<dbReference type="GO" id="GO:0006302">
    <property type="term" value="P:double-strand break repair"/>
    <property type="evidence" value="ECO:0007669"/>
    <property type="project" value="TreeGrafter"/>
</dbReference>
<dbReference type="Gene3D" id="1.10.150.20">
    <property type="entry name" value="5' to 3' exonuclease, C-terminal subdomain"/>
    <property type="match status" value="2"/>
</dbReference>
<dbReference type="Pfam" id="PF01367">
    <property type="entry name" value="5_3_exonuc"/>
    <property type="match status" value="1"/>
</dbReference>
<evidence type="ECO:0000256" key="3">
    <source>
        <dbReference type="ARBA" id="ARBA00020311"/>
    </source>
</evidence>
<dbReference type="PANTHER" id="PTHR10133">
    <property type="entry name" value="DNA POLYMERASE I"/>
    <property type="match status" value="1"/>
</dbReference>
<dbReference type="AlphaFoldDB" id="A0AAW3JPW1"/>
<dbReference type="EC" id="2.7.7.7" evidence="2 15"/>
<dbReference type="FunFam" id="1.10.150.20:FF:000003">
    <property type="entry name" value="DNA polymerase I"/>
    <property type="match status" value="1"/>
</dbReference>
<evidence type="ECO:0000256" key="14">
    <source>
        <dbReference type="ARBA" id="ARBA00049244"/>
    </source>
</evidence>
<dbReference type="Gene3D" id="3.30.70.370">
    <property type="match status" value="1"/>
</dbReference>
<evidence type="ECO:0000256" key="9">
    <source>
        <dbReference type="ARBA" id="ARBA00022801"/>
    </source>
</evidence>
<feature type="domain" description="5'-3' exonuclease" evidence="17">
    <location>
        <begin position="3"/>
        <end position="264"/>
    </location>
</feature>
<proteinExistence type="inferred from homology"/>
<evidence type="ECO:0000259" key="18">
    <source>
        <dbReference type="SMART" id="SM00482"/>
    </source>
</evidence>
<dbReference type="NCBIfam" id="NF004397">
    <property type="entry name" value="PRK05755.1"/>
    <property type="match status" value="1"/>
</dbReference>
<dbReference type="InterPro" id="IPR008918">
    <property type="entry name" value="HhH2"/>
</dbReference>
<evidence type="ECO:0000256" key="4">
    <source>
        <dbReference type="ARBA" id="ARBA00022679"/>
    </source>
</evidence>
<evidence type="ECO:0000256" key="15">
    <source>
        <dbReference type="NCBIfam" id="TIGR00593"/>
    </source>
</evidence>
<dbReference type="CDD" id="cd09859">
    <property type="entry name" value="PIN_53EXO"/>
    <property type="match status" value="1"/>
</dbReference>
<dbReference type="Gene3D" id="3.30.420.10">
    <property type="entry name" value="Ribonuclease H-like superfamily/Ribonuclease H"/>
    <property type="match status" value="1"/>
</dbReference>
<dbReference type="SUPFAM" id="SSF53098">
    <property type="entry name" value="Ribonuclease H-like"/>
    <property type="match status" value="1"/>
</dbReference>
<dbReference type="InterPro" id="IPR036279">
    <property type="entry name" value="5-3_exonuclease_C_sf"/>
</dbReference>
<keyword evidence="6 16" id="KW-0235">DNA replication</keyword>
<dbReference type="PANTHER" id="PTHR10133:SF27">
    <property type="entry name" value="DNA POLYMERASE NU"/>
    <property type="match status" value="1"/>
</dbReference>
<evidence type="ECO:0000256" key="2">
    <source>
        <dbReference type="ARBA" id="ARBA00012417"/>
    </source>
</evidence>
<comment type="function">
    <text evidence="16">In addition to polymerase activity, this DNA polymerase exhibits 5'-3' exonuclease activity.</text>
</comment>
<evidence type="ECO:0000256" key="1">
    <source>
        <dbReference type="ARBA" id="ARBA00007705"/>
    </source>
</evidence>
<comment type="caution">
    <text evidence="19">The sequence shown here is derived from an EMBL/GenBank/DDBJ whole genome shotgun (WGS) entry which is preliminary data.</text>
</comment>
<dbReference type="FunFam" id="1.20.1060.10:FF:000001">
    <property type="entry name" value="DNA polymerase I"/>
    <property type="match status" value="1"/>
</dbReference>
<evidence type="ECO:0000256" key="13">
    <source>
        <dbReference type="ARBA" id="ARBA00023204"/>
    </source>
</evidence>
<dbReference type="SUPFAM" id="SSF88723">
    <property type="entry name" value="PIN domain-like"/>
    <property type="match status" value="1"/>
</dbReference>
<evidence type="ECO:0000256" key="16">
    <source>
        <dbReference type="RuleBase" id="RU004460"/>
    </source>
</evidence>
<evidence type="ECO:0000256" key="10">
    <source>
        <dbReference type="ARBA" id="ARBA00022839"/>
    </source>
</evidence>
<name>A0AAW3JPW1_9FIRM</name>
<protein>
    <recommendedName>
        <fullName evidence="3 15">DNA polymerase I</fullName>
        <ecNumber evidence="2 15">2.7.7.7</ecNumber>
    </recommendedName>
</protein>
<keyword evidence="7" id="KW-0540">Nuclease</keyword>
<dbReference type="InterPro" id="IPR020045">
    <property type="entry name" value="DNA_polI_H3TH"/>
</dbReference>
<comment type="catalytic activity">
    <reaction evidence="14 16">
        <text>DNA(n) + a 2'-deoxyribonucleoside 5'-triphosphate = DNA(n+1) + diphosphate</text>
        <dbReference type="Rhea" id="RHEA:22508"/>
        <dbReference type="Rhea" id="RHEA-COMP:17339"/>
        <dbReference type="Rhea" id="RHEA-COMP:17340"/>
        <dbReference type="ChEBI" id="CHEBI:33019"/>
        <dbReference type="ChEBI" id="CHEBI:61560"/>
        <dbReference type="ChEBI" id="CHEBI:173112"/>
        <dbReference type="EC" id="2.7.7.7"/>
    </reaction>
</comment>
<dbReference type="Gene3D" id="1.20.1060.10">
    <property type="entry name" value="Taq DNA Polymerase, Chain T, domain 4"/>
    <property type="match status" value="1"/>
</dbReference>
<evidence type="ECO:0000313" key="20">
    <source>
        <dbReference type="Proteomes" id="UP000050833"/>
    </source>
</evidence>
<dbReference type="Proteomes" id="UP000050833">
    <property type="component" value="Unassembled WGS sequence"/>
</dbReference>
<evidence type="ECO:0000256" key="5">
    <source>
        <dbReference type="ARBA" id="ARBA00022695"/>
    </source>
</evidence>
<dbReference type="EMBL" id="LLKB01000005">
    <property type="protein sequence ID" value="KQC84727.1"/>
    <property type="molecule type" value="Genomic_DNA"/>
</dbReference>
<evidence type="ECO:0000259" key="17">
    <source>
        <dbReference type="SMART" id="SM00475"/>
    </source>
</evidence>
<comment type="similarity">
    <text evidence="1 16">Belongs to the DNA polymerase type-A family.</text>
</comment>
<evidence type="ECO:0000256" key="11">
    <source>
        <dbReference type="ARBA" id="ARBA00022932"/>
    </source>
</evidence>
<dbReference type="NCBIfam" id="TIGR00593">
    <property type="entry name" value="pola"/>
    <property type="match status" value="1"/>
</dbReference>
<dbReference type="FunFam" id="3.40.50.1010:FF:000001">
    <property type="entry name" value="DNA polymerase I"/>
    <property type="match status" value="1"/>
</dbReference>
<evidence type="ECO:0000256" key="6">
    <source>
        <dbReference type="ARBA" id="ARBA00022705"/>
    </source>
</evidence>
<evidence type="ECO:0000256" key="12">
    <source>
        <dbReference type="ARBA" id="ARBA00023125"/>
    </source>
</evidence>
<dbReference type="SMART" id="SM00482">
    <property type="entry name" value="POLAc"/>
    <property type="match status" value="1"/>
</dbReference>
<dbReference type="InterPro" id="IPR043502">
    <property type="entry name" value="DNA/RNA_pol_sf"/>
</dbReference>
<dbReference type="PROSITE" id="PS00447">
    <property type="entry name" value="DNA_POLYMERASE_A"/>
    <property type="match status" value="1"/>
</dbReference>
<keyword evidence="8 16" id="KW-0227">DNA damage</keyword>
<dbReference type="InterPro" id="IPR020046">
    <property type="entry name" value="5-3_exonucl_a-hlix_arch_N"/>
</dbReference>
<sequence length="963" mass="109336">MSEKIVLIDGHSILNRAFYGVPDLTNSEGMHTNAVYGFLNIMFKILDTEKPEYLTVAFDVKKPTFRHEMFKEYKGTRKPMPEELRQQVPVIQDVLEAMGITIVKRQGFEADDILGTIAKMAEAEGKEVTLVSGDRDLLQLATKNIKISIPKTKKGGSEVEEYHTEDVIEKYGVTPVQIIDMKGLMGDTADNIPGVAGVGEKTAVKILKAFPSVEEAYEHIEEVEPKRARELLRAGKDMAFLSKKLATIKTDCELDYSIKDAKLENIFTSEAFEWIKKLELKSLVKKFDSEAMNKAVERPKNFKYLKKKIEVKRFADELIKDAPEVVGVSFFGDEWSNSGVTKKKNKKKSGGQMAFVFDDISAVSLEDESDSTNEYLFLGLSLSYEKNGEYETVSILKNDETDGDFLIETYKKIQKKIPHIALIDWKNELHLTAVAENLSEDREAPLQMAFDDSDLDRLFNKISDVSIAAYLINPLKDSYGADDIARDYLDMTIPSYSERFGKSRLSEIVSEIDDDYLRESADEEKNVVINNLLEYTGELSYVAVAGYKNLESTLEKTGMIKLYREVEMPTAYFLYQMERVGVKADIAVLEQLAKKLDRKIIELESDIYDLAGEEFNINSPKQLGVILFEKMKLPFAKKTKTGYSTSADILEKLKKEDPIISKILDYRQFTKLKSTYAEGLAVFIENDKRIHGKFNQMITATGRISSTEPNLQNIPIRMEMGREFRKVFKAKDGFVFLDADYSQIELRVLADMSEDEHLIQAYKNGDDIHRSTASKVFHTPFDEVTDLQRRNAKAVNFGIVYGISAFGLSQDLGTTRKEADEIIKKYFATYPAIKAFLDEKVEEAKETGYSYTKFGRRRPVPEIKSSNFMQRSFGERIAMNSPIQGTAADIIKIAMIKVARKLKEEKLKSRIVLQVHDELLVETSVDEIEKVKEILISNMQSAAELKVPLIAEVEQGDDWFEAH</sequence>
<dbReference type="InterPro" id="IPR012337">
    <property type="entry name" value="RNaseH-like_sf"/>
</dbReference>
<keyword evidence="20" id="KW-1185">Reference proteome</keyword>
<dbReference type="SUPFAM" id="SSF56672">
    <property type="entry name" value="DNA/RNA polymerases"/>
    <property type="match status" value="1"/>
</dbReference>
<dbReference type="FunFam" id="1.10.150.20:FF:000002">
    <property type="entry name" value="DNA polymerase I"/>
    <property type="match status" value="1"/>
</dbReference>
<keyword evidence="11 16" id="KW-0239">DNA-directed DNA polymerase</keyword>
<keyword evidence="12 16" id="KW-0238">DNA-binding</keyword>
<dbReference type="SMART" id="SM00475">
    <property type="entry name" value="53EXOc"/>
    <property type="match status" value="1"/>
</dbReference>
<dbReference type="GO" id="GO:0008409">
    <property type="term" value="F:5'-3' exonuclease activity"/>
    <property type="evidence" value="ECO:0007669"/>
    <property type="project" value="UniProtKB-UniRule"/>
</dbReference>
<dbReference type="GO" id="GO:0003677">
    <property type="term" value="F:DNA binding"/>
    <property type="evidence" value="ECO:0007669"/>
    <property type="project" value="UniProtKB-UniRule"/>
</dbReference>
<dbReference type="RefSeq" id="WP_055943749.1">
    <property type="nucleotide sequence ID" value="NZ_JAQDCV010000002.1"/>
</dbReference>
<dbReference type="InterPro" id="IPR001098">
    <property type="entry name" value="DNA-dir_DNA_pol_A_palm_dom"/>
</dbReference>
<comment type="subunit">
    <text evidence="16">Single-chain monomer with multiple functions.</text>
</comment>
<keyword evidence="4 16" id="KW-0808">Transferase</keyword>
<dbReference type="InterPro" id="IPR029060">
    <property type="entry name" value="PIN-like_dom_sf"/>
</dbReference>
<keyword evidence="13 16" id="KW-0234">DNA repair</keyword>
<dbReference type="Pfam" id="PF02739">
    <property type="entry name" value="5_3_exonuc_N"/>
    <property type="match status" value="1"/>
</dbReference>
<dbReference type="InterPro" id="IPR002421">
    <property type="entry name" value="5-3_exonuclease"/>
</dbReference>
<accession>A0AAW3JPW1</accession>
<dbReference type="CDD" id="cd09898">
    <property type="entry name" value="H3TH_53EXO"/>
    <property type="match status" value="1"/>
</dbReference>
<dbReference type="CDD" id="cd08637">
    <property type="entry name" value="DNA_pol_A_pol_I_C"/>
    <property type="match status" value="1"/>
</dbReference>
<dbReference type="Pfam" id="PF00476">
    <property type="entry name" value="DNA_pol_A"/>
    <property type="match status" value="1"/>
</dbReference>
<dbReference type="InterPro" id="IPR002298">
    <property type="entry name" value="DNA_polymerase_A"/>
</dbReference>
<gene>
    <name evidence="16" type="primary">polA</name>
    <name evidence="19" type="ORF">APZ18_08325</name>
</gene>
<dbReference type="InterPro" id="IPR018320">
    <property type="entry name" value="DNA_polymerase_1"/>
</dbReference>
<dbReference type="GO" id="GO:0006261">
    <property type="term" value="P:DNA-templated DNA replication"/>
    <property type="evidence" value="ECO:0007669"/>
    <property type="project" value="UniProtKB-UniRule"/>
</dbReference>
<dbReference type="SMART" id="SM00279">
    <property type="entry name" value="HhH2"/>
    <property type="match status" value="1"/>
</dbReference>
<organism evidence="19 20">
    <name type="scientific">Butyribacter intestini</name>
    <dbReference type="NCBI Taxonomy" id="1703332"/>
    <lineage>
        <taxon>Bacteria</taxon>
        <taxon>Bacillati</taxon>
        <taxon>Bacillota</taxon>
        <taxon>Clostridia</taxon>
        <taxon>Lachnospirales</taxon>
        <taxon>Lachnospiraceae</taxon>
        <taxon>Butyribacter</taxon>
    </lineage>
</organism>
<dbReference type="Gene3D" id="3.40.50.1010">
    <property type="entry name" value="5'-nuclease"/>
    <property type="match status" value="1"/>
</dbReference>
<reference evidence="19 20" key="1">
    <citation type="submission" date="2015-10" db="EMBL/GenBank/DDBJ databases">
        <title>Butyribacter intestini gen. nov., sp. nov., a butyric acid-producing bacterium of the family Lachnospiraceae isolated from the human faeces.</title>
        <authorList>
            <person name="Zou Y."/>
            <person name="Xue W."/>
            <person name="Luo G."/>
            <person name="Lv M."/>
        </authorList>
    </citation>
    <scope>NUCLEOTIDE SEQUENCE [LARGE SCALE GENOMIC DNA]</scope>
    <source>
        <strain evidence="19 20">TF01-11</strain>
    </source>
</reference>
<dbReference type="InterPro" id="IPR019760">
    <property type="entry name" value="DNA-dir_DNA_pol_A_CS"/>
</dbReference>
<keyword evidence="10 16" id="KW-0269">Exonuclease</keyword>
<dbReference type="PRINTS" id="PR00868">
    <property type="entry name" value="DNAPOLI"/>
</dbReference>
<dbReference type="InterPro" id="IPR036397">
    <property type="entry name" value="RNaseH_sf"/>
</dbReference>
<evidence type="ECO:0000256" key="8">
    <source>
        <dbReference type="ARBA" id="ARBA00022763"/>
    </source>
</evidence>
<keyword evidence="5 16" id="KW-0548">Nucleotidyltransferase</keyword>